<accession>A0A395RA97</accession>
<dbReference type="RefSeq" id="WP_118129781.1">
    <property type="nucleotide sequence ID" value="NZ_LMAZ01000001.1"/>
</dbReference>
<organism evidence="3 4">
    <name type="scientific">Pseudomonas abyssi</name>
    <dbReference type="NCBI Taxonomy" id="170540"/>
    <lineage>
        <taxon>Bacteria</taxon>
        <taxon>Pseudomonadati</taxon>
        <taxon>Pseudomonadota</taxon>
        <taxon>Gammaproteobacteria</taxon>
        <taxon>Pseudomonadales</taxon>
        <taxon>Pseudomonadaceae</taxon>
        <taxon>Pseudomonas</taxon>
    </lineage>
</organism>
<evidence type="ECO:0000313" key="4">
    <source>
        <dbReference type="Proteomes" id="UP000265411"/>
    </source>
</evidence>
<keyword evidence="2" id="KW-0812">Transmembrane</keyword>
<dbReference type="EMBL" id="LMAZ01000001">
    <property type="protein sequence ID" value="RGP57047.1"/>
    <property type="molecule type" value="Genomic_DNA"/>
</dbReference>
<evidence type="ECO:0000256" key="2">
    <source>
        <dbReference type="SAM" id="Phobius"/>
    </source>
</evidence>
<name>A0A395RA97_9PSED</name>
<keyword evidence="2" id="KW-0472">Membrane</keyword>
<evidence type="ECO:0000313" key="3">
    <source>
        <dbReference type="EMBL" id="RGP57047.1"/>
    </source>
</evidence>
<protein>
    <recommendedName>
        <fullName evidence="5">DNA recombination protein RmuC</fullName>
    </recommendedName>
</protein>
<feature type="transmembrane region" description="Helical" evidence="2">
    <location>
        <begin position="12"/>
        <end position="32"/>
    </location>
</feature>
<dbReference type="AlphaFoldDB" id="A0A395RA97"/>
<evidence type="ECO:0000256" key="1">
    <source>
        <dbReference type="SAM" id="Coils"/>
    </source>
</evidence>
<keyword evidence="2" id="KW-1133">Transmembrane helix</keyword>
<keyword evidence="4" id="KW-1185">Reference proteome</keyword>
<dbReference type="Proteomes" id="UP000265411">
    <property type="component" value="Unassembled WGS sequence"/>
</dbReference>
<gene>
    <name evidence="3" type="ORF">ASB58_06860</name>
</gene>
<comment type="caution">
    <text evidence="3">The sequence shown here is derived from an EMBL/GenBank/DDBJ whole genome shotgun (WGS) entry which is preliminary data.</text>
</comment>
<evidence type="ECO:0008006" key="5">
    <source>
        <dbReference type="Google" id="ProtNLM"/>
    </source>
</evidence>
<keyword evidence="1" id="KW-0175">Coiled coil</keyword>
<proteinExistence type="predicted"/>
<reference evidence="3 4" key="1">
    <citation type="journal article" date="2018" name="Syst. Appl. Microbiol.">
        <title>Pseudomonas gallaeciensis sp. nov., isolated from crude-oil-contaminated intertidal sand samples after the Prestige oil spill.</title>
        <authorList>
            <person name="Mulet M."/>
            <person name="Sanchez D."/>
            <person name="Rodriguez A.C."/>
            <person name="Nogales B."/>
            <person name="Bosch R."/>
            <person name="Busquets A."/>
            <person name="Gomila M."/>
            <person name="Lalucat J."/>
            <person name="Garcia-Valdes E."/>
        </authorList>
    </citation>
    <scope>NUCLEOTIDE SEQUENCE [LARGE SCALE GENOMIC DNA]</scope>
    <source>
        <strain evidence="3 4">V113</strain>
    </source>
</reference>
<sequence length="164" mass="17950">MTTTTTLTAVHYLGAAIVVLIVLLAIACWWAYRAFERGSSIPQAEVSTLRTGQALARQKNAELKCANASLKHQLLRSRENAAQALEQQQLNHEQELQALRDRLNPLSERDISTIGGMAEKLNLAANALHATGSFKQSREAKNLASSGFRIVDDLNRARATQEAA</sequence>
<feature type="coiled-coil region" evidence="1">
    <location>
        <begin position="67"/>
        <end position="102"/>
    </location>
</feature>
<dbReference type="OrthoDB" id="9951117at2"/>